<dbReference type="Gene3D" id="3.40.190.10">
    <property type="entry name" value="Periplasmic binding protein-like II"/>
    <property type="match status" value="2"/>
</dbReference>
<dbReference type="OrthoDB" id="8720143at2"/>
<keyword evidence="4" id="KW-0804">Transcription</keyword>
<dbReference type="GO" id="GO:0003700">
    <property type="term" value="F:DNA-binding transcription factor activity"/>
    <property type="evidence" value="ECO:0007669"/>
    <property type="project" value="InterPro"/>
</dbReference>
<dbReference type="PRINTS" id="PR00039">
    <property type="entry name" value="HTHLYSR"/>
</dbReference>
<accession>A0A3N2DG64</accession>
<protein>
    <submittedName>
        <fullName evidence="6">DNA-binding transcriptional LysR family regulator</fullName>
    </submittedName>
</protein>
<dbReference type="Proteomes" id="UP000275394">
    <property type="component" value="Unassembled WGS sequence"/>
</dbReference>
<gene>
    <name evidence="6" type="ORF">EDC56_3526</name>
</gene>
<sequence length="297" mass="33589">MTDSLNLNLLTIFLEVYRLRSITLAAESLGLTQPGVSGALKRLKQQLGCELFVREGRGISPTNAAQQLAQQIEPALNNLEFALGNFRNFDPRKGRVFEVFVNEPMMSMLQPLVEQDEGMGNCSIRFNLAPNDEDELLYKLNLQQADLAIDIGQISSQSYHSKPLYSEELVVVCSNDHPRITGSLSSEEYYHEQHITVKVRRSKLYTADYFAEESMLQRKISCESHSLMSMMGLIANSECIGFMTSTFANQYADKLGLQILNSPFETKPVVHTMFWHSRNNNDPAQNWLRDKLSGLLV</sequence>
<keyword evidence="7" id="KW-1185">Reference proteome</keyword>
<dbReference type="PANTHER" id="PTHR30118">
    <property type="entry name" value="HTH-TYPE TRANSCRIPTIONAL REGULATOR LEUO-RELATED"/>
    <property type="match status" value="1"/>
</dbReference>
<dbReference type="InterPro" id="IPR036390">
    <property type="entry name" value="WH_DNA-bd_sf"/>
</dbReference>
<evidence type="ECO:0000256" key="2">
    <source>
        <dbReference type="ARBA" id="ARBA00023015"/>
    </source>
</evidence>
<dbReference type="Pfam" id="PF03466">
    <property type="entry name" value="LysR_substrate"/>
    <property type="match status" value="1"/>
</dbReference>
<name>A0A3N2DG64_9GAMM</name>
<dbReference type="CDD" id="cd08466">
    <property type="entry name" value="PBP2_LeuO"/>
    <property type="match status" value="1"/>
</dbReference>
<feature type="domain" description="HTH lysR-type" evidence="5">
    <location>
        <begin position="5"/>
        <end position="62"/>
    </location>
</feature>
<dbReference type="InterPro" id="IPR036388">
    <property type="entry name" value="WH-like_DNA-bd_sf"/>
</dbReference>
<keyword evidence="2" id="KW-0805">Transcription regulation</keyword>
<evidence type="ECO:0000313" key="7">
    <source>
        <dbReference type="Proteomes" id="UP000275394"/>
    </source>
</evidence>
<reference evidence="6 7" key="1">
    <citation type="submission" date="2018-11" db="EMBL/GenBank/DDBJ databases">
        <title>Genomic Encyclopedia of Type Strains, Phase IV (KMG-IV): sequencing the most valuable type-strain genomes for metagenomic binning, comparative biology and taxonomic classification.</title>
        <authorList>
            <person name="Goeker M."/>
        </authorList>
    </citation>
    <scope>NUCLEOTIDE SEQUENCE [LARGE SCALE GENOMIC DNA]</scope>
    <source>
        <strain evidence="6 7">DSM 100316</strain>
    </source>
</reference>
<organism evidence="6 7">
    <name type="scientific">Sinobacterium caligoides</name>
    <dbReference type="NCBI Taxonomy" id="933926"/>
    <lineage>
        <taxon>Bacteria</taxon>
        <taxon>Pseudomonadati</taxon>
        <taxon>Pseudomonadota</taxon>
        <taxon>Gammaproteobacteria</taxon>
        <taxon>Cellvibrionales</taxon>
        <taxon>Spongiibacteraceae</taxon>
        <taxon>Sinobacterium</taxon>
    </lineage>
</organism>
<dbReference type="SUPFAM" id="SSF46785">
    <property type="entry name" value="Winged helix' DNA-binding domain"/>
    <property type="match status" value="1"/>
</dbReference>
<proteinExistence type="inferred from homology"/>
<dbReference type="PROSITE" id="PS50931">
    <property type="entry name" value="HTH_LYSR"/>
    <property type="match status" value="1"/>
</dbReference>
<evidence type="ECO:0000259" key="5">
    <source>
        <dbReference type="PROSITE" id="PS50931"/>
    </source>
</evidence>
<dbReference type="Gene3D" id="1.10.10.10">
    <property type="entry name" value="Winged helix-like DNA-binding domain superfamily/Winged helix DNA-binding domain"/>
    <property type="match status" value="1"/>
</dbReference>
<dbReference type="InterPro" id="IPR050389">
    <property type="entry name" value="LysR-type_TF"/>
</dbReference>
<dbReference type="RefSeq" id="WP_123713836.1">
    <property type="nucleotide sequence ID" value="NZ_RKHR01000007.1"/>
</dbReference>
<evidence type="ECO:0000256" key="1">
    <source>
        <dbReference type="ARBA" id="ARBA00009437"/>
    </source>
</evidence>
<comment type="caution">
    <text evidence="6">The sequence shown here is derived from an EMBL/GenBank/DDBJ whole genome shotgun (WGS) entry which is preliminary data.</text>
</comment>
<evidence type="ECO:0000256" key="4">
    <source>
        <dbReference type="ARBA" id="ARBA00023163"/>
    </source>
</evidence>
<comment type="similarity">
    <text evidence="1">Belongs to the LysR transcriptional regulatory family.</text>
</comment>
<dbReference type="InterPro" id="IPR005119">
    <property type="entry name" value="LysR_subst-bd"/>
</dbReference>
<dbReference type="EMBL" id="RKHR01000007">
    <property type="protein sequence ID" value="ROR98787.1"/>
    <property type="molecule type" value="Genomic_DNA"/>
</dbReference>
<keyword evidence="3 6" id="KW-0238">DNA-binding</keyword>
<dbReference type="AlphaFoldDB" id="A0A3N2DG64"/>
<dbReference type="Pfam" id="PF00126">
    <property type="entry name" value="HTH_1"/>
    <property type="match status" value="1"/>
</dbReference>
<evidence type="ECO:0000256" key="3">
    <source>
        <dbReference type="ARBA" id="ARBA00023125"/>
    </source>
</evidence>
<evidence type="ECO:0000313" key="6">
    <source>
        <dbReference type="EMBL" id="ROR98787.1"/>
    </source>
</evidence>
<dbReference type="SUPFAM" id="SSF53850">
    <property type="entry name" value="Periplasmic binding protein-like II"/>
    <property type="match status" value="1"/>
</dbReference>
<dbReference type="GO" id="GO:0003677">
    <property type="term" value="F:DNA binding"/>
    <property type="evidence" value="ECO:0007669"/>
    <property type="project" value="UniProtKB-KW"/>
</dbReference>
<dbReference type="PANTHER" id="PTHR30118:SF6">
    <property type="entry name" value="HTH-TYPE TRANSCRIPTIONAL REGULATOR LEUO"/>
    <property type="match status" value="1"/>
</dbReference>
<dbReference type="InterPro" id="IPR000847">
    <property type="entry name" value="LysR_HTH_N"/>
</dbReference>